<dbReference type="AlphaFoldDB" id="A0A4R6J203"/>
<comment type="caution">
    <text evidence="3">The sequence shown here is derived from an EMBL/GenBank/DDBJ whole genome shotgun (WGS) entry which is preliminary data.</text>
</comment>
<feature type="signal peptide" evidence="1">
    <location>
        <begin position="1"/>
        <end position="19"/>
    </location>
</feature>
<evidence type="ECO:0000313" key="4">
    <source>
        <dbReference type="Proteomes" id="UP000295741"/>
    </source>
</evidence>
<accession>A0A4R6J203</accession>
<dbReference type="InterPro" id="IPR002890">
    <property type="entry name" value="MG2"/>
</dbReference>
<reference evidence="3 4" key="1">
    <citation type="submission" date="2019-03" db="EMBL/GenBank/DDBJ databases">
        <title>Genomic Encyclopedia of Archaeal and Bacterial Type Strains, Phase II (KMG-II): from individual species to whole genera.</title>
        <authorList>
            <person name="Goeker M."/>
        </authorList>
    </citation>
    <scope>NUCLEOTIDE SEQUENCE [LARGE SCALE GENOMIC DNA]</scope>
    <source>
        <strain evidence="3 4">DSM 28323</strain>
    </source>
</reference>
<proteinExistence type="predicted"/>
<dbReference type="GO" id="GO:0004866">
    <property type="term" value="F:endopeptidase inhibitor activity"/>
    <property type="evidence" value="ECO:0007669"/>
    <property type="project" value="InterPro"/>
</dbReference>
<keyword evidence="1" id="KW-0732">Signal</keyword>
<name>A0A4R6J203_9BACT</name>
<gene>
    <name evidence="3" type="ORF">BC659_0257</name>
</gene>
<dbReference type="Pfam" id="PF01835">
    <property type="entry name" value="MG2"/>
    <property type="match status" value="1"/>
</dbReference>
<evidence type="ECO:0000256" key="1">
    <source>
        <dbReference type="SAM" id="SignalP"/>
    </source>
</evidence>
<dbReference type="Gene3D" id="2.60.40.1930">
    <property type="match status" value="1"/>
</dbReference>
<keyword evidence="4" id="KW-1185">Reference proteome</keyword>
<protein>
    <submittedName>
        <fullName evidence="3">MG2 domain-containing protein</fullName>
    </submittedName>
</protein>
<dbReference type="OrthoDB" id="679547at2"/>
<dbReference type="RefSeq" id="WP_133472752.1">
    <property type="nucleotide sequence ID" value="NZ_SNWP01000010.1"/>
</dbReference>
<dbReference type="EMBL" id="SNWP01000010">
    <property type="protein sequence ID" value="TDO28195.1"/>
    <property type="molecule type" value="Genomic_DNA"/>
</dbReference>
<feature type="chain" id="PRO_5020711204" evidence="1">
    <location>
        <begin position="20"/>
        <end position="832"/>
    </location>
</feature>
<evidence type="ECO:0000259" key="2">
    <source>
        <dbReference type="Pfam" id="PF01835"/>
    </source>
</evidence>
<dbReference type="Proteomes" id="UP000295741">
    <property type="component" value="Unassembled WGS sequence"/>
</dbReference>
<evidence type="ECO:0000313" key="3">
    <source>
        <dbReference type="EMBL" id="TDO28195.1"/>
    </source>
</evidence>
<organism evidence="3 4">
    <name type="scientific">Sediminibacterium goheungense</name>
    <dbReference type="NCBI Taxonomy" id="1086393"/>
    <lineage>
        <taxon>Bacteria</taxon>
        <taxon>Pseudomonadati</taxon>
        <taxon>Bacteroidota</taxon>
        <taxon>Chitinophagia</taxon>
        <taxon>Chitinophagales</taxon>
        <taxon>Chitinophagaceae</taxon>
        <taxon>Sediminibacterium</taxon>
    </lineage>
</organism>
<sequence length="832" mass="91768">MKNLFSFLIALFLCMGSQAQTTVPPVKLSPDSALQKFRNLYPQEKVFVQTDKETYLSGETIWMKIWCTLDGVPTFLSNILYVDLVNAEGKVVAKKMYKLDSLSSTQADLDLPAAISSGTYSINAYSLWMLNFPDFIFRKSIFIYGADYLNKKNTAAKPQLNCQFFPEAGNLLEGVNTRVAFLVTDQNGQPVNIKGSITDQSGKAIKEVQTQHNGMGLFEIEANTENKYKLNIPLANGASMDYALPVAEKEGINMRVENGNPNRLTALVFRAEKNKEAYNKIKLVAQMNGQMVASAELNFDEGLTALPIAKKNLPAGILQITAFREDGLPVAERIAFIANYNILQADIKTPVLSKQARGKNEFTVEFPSIKQPNIAIAVTDASIDTAMKVPENIVSSVLLSSDIKGYIHEPAYYFKDKSKERLDHLDLLMMTQGWRRFEWKKMINDQSVNLQYPVESSLVIRGLVKKSDRNAVVGEGHVSFIIKTEDSTTIMASAQLTDKGEFMLDGLSFQKKATFFYQGTNKKKESYIVDVDITPAYIDSLQKSFGIPSVNLDTAVIKAGAAGYAGFLFGKLKSIDTSNGEYLGNVTVKGVRKKRSPADSLNAAYASDIFKLGRSIDPSETGFATSIWQIIQRSVPGISVTGDMINPVVRFTRFQGLDALSENNSASYLNASGSGGDDFGTMMLERNGVTYFLNEMNVSMDVISTINVSDVALIKVYAAEGTALGASGPAIAIYTKKGAVTGKNIYDKKFSSIERTGYSLVKSFYAPLYTRAKQPEEALDSSETLYWNGNVKPGKDGKYPFRFYNNDFSKKVKVVIQGIGVNGELIYAEKVF</sequence>
<feature type="domain" description="Macroglobulin" evidence="2">
    <location>
        <begin position="45"/>
        <end position="124"/>
    </location>
</feature>